<gene>
    <name evidence="2" type="ORF">TBK1r_17230</name>
</gene>
<keyword evidence="3" id="KW-1185">Reference proteome</keyword>
<keyword evidence="1" id="KW-1133">Transmembrane helix</keyword>
<dbReference type="RefSeq" id="WP_145208851.1">
    <property type="nucleotide sequence ID" value="NZ_CP036432.1"/>
</dbReference>
<feature type="transmembrane region" description="Helical" evidence="1">
    <location>
        <begin position="79"/>
        <end position="99"/>
    </location>
</feature>
<name>A0ABX5XN31_9BACT</name>
<dbReference type="EMBL" id="CP036432">
    <property type="protein sequence ID" value="QDV82791.1"/>
    <property type="molecule type" value="Genomic_DNA"/>
</dbReference>
<accession>A0ABX5XN31</accession>
<organism evidence="2 3">
    <name type="scientific">Stieleria magnilauensis</name>
    <dbReference type="NCBI Taxonomy" id="2527963"/>
    <lineage>
        <taxon>Bacteria</taxon>
        <taxon>Pseudomonadati</taxon>
        <taxon>Planctomycetota</taxon>
        <taxon>Planctomycetia</taxon>
        <taxon>Pirellulales</taxon>
        <taxon>Pirellulaceae</taxon>
        <taxon>Stieleria</taxon>
    </lineage>
</organism>
<dbReference type="Proteomes" id="UP000318081">
    <property type="component" value="Chromosome"/>
</dbReference>
<evidence type="ECO:0000313" key="2">
    <source>
        <dbReference type="EMBL" id="QDV82791.1"/>
    </source>
</evidence>
<proteinExistence type="predicted"/>
<evidence type="ECO:0008006" key="4">
    <source>
        <dbReference type="Google" id="ProtNLM"/>
    </source>
</evidence>
<keyword evidence="1" id="KW-0812">Transmembrane</keyword>
<keyword evidence="1" id="KW-0472">Membrane</keyword>
<evidence type="ECO:0000313" key="3">
    <source>
        <dbReference type="Proteomes" id="UP000318081"/>
    </source>
</evidence>
<protein>
    <recommendedName>
        <fullName evidence="4">Fimbrial assembly protein (PilN)</fullName>
    </recommendedName>
</protein>
<sequence length="257" mass="28625">MMQLEQHATTERDDLGNVGIDFVPEPSDAMAPMPWPPEESTPPVPCENVIDSLGGWQDFELMPPRYRSRRHAEQAFQKWSVVLLVLLSITIGSSVTLWLRGRQTIAKNAVLVEQAQPIAELQRATRLLETENVLLEKWCTWVESAKPDDSVAQVLGAVTRATHPGPKVPVTQHLDVQSIEIKLPLEYDLSLKEPPSWAVPRVSLAVVANSRDVLMPWNDRLEKSGRLQDVQLNTPAGAWREALIQVSAQPLSSTLVP</sequence>
<reference evidence="2 3" key="1">
    <citation type="submission" date="2019-02" db="EMBL/GenBank/DDBJ databases">
        <title>Deep-cultivation of Planctomycetes and their phenomic and genomic characterization uncovers novel biology.</title>
        <authorList>
            <person name="Wiegand S."/>
            <person name="Jogler M."/>
            <person name="Boedeker C."/>
            <person name="Pinto D."/>
            <person name="Vollmers J."/>
            <person name="Rivas-Marin E."/>
            <person name="Kohn T."/>
            <person name="Peeters S.H."/>
            <person name="Heuer A."/>
            <person name="Rast P."/>
            <person name="Oberbeckmann S."/>
            <person name="Bunk B."/>
            <person name="Jeske O."/>
            <person name="Meyerdierks A."/>
            <person name="Storesund J.E."/>
            <person name="Kallscheuer N."/>
            <person name="Luecker S."/>
            <person name="Lage O.M."/>
            <person name="Pohl T."/>
            <person name="Merkel B.J."/>
            <person name="Hornburger P."/>
            <person name="Mueller R.-W."/>
            <person name="Bruemmer F."/>
            <person name="Labrenz M."/>
            <person name="Spormann A.M."/>
            <person name="Op den Camp H."/>
            <person name="Overmann J."/>
            <person name="Amann R."/>
            <person name="Jetten M.S.M."/>
            <person name="Mascher T."/>
            <person name="Medema M.H."/>
            <person name="Devos D.P."/>
            <person name="Kaster A.-K."/>
            <person name="Ovreas L."/>
            <person name="Rohde M."/>
            <person name="Galperin M.Y."/>
            <person name="Jogler C."/>
        </authorList>
    </citation>
    <scope>NUCLEOTIDE SEQUENCE [LARGE SCALE GENOMIC DNA]</scope>
    <source>
        <strain evidence="2 3">TBK1r</strain>
    </source>
</reference>
<evidence type="ECO:0000256" key="1">
    <source>
        <dbReference type="SAM" id="Phobius"/>
    </source>
</evidence>